<feature type="domain" description="HTH lacI-type" evidence="4">
    <location>
        <begin position="5"/>
        <end position="46"/>
    </location>
</feature>
<dbReference type="RefSeq" id="WP_005270676.1">
    <property type="nucleotide sequence ID" value="NZ_ANPE02000178.1"/>
</dbReference>
<dbReference type="Pfam" id="PF13407">
    <property type="entry name" value="Peripla_BP_4"/>
    <property type="match status" value="1"/>
</dbReference>
<keyword evidence="2 5" id="KW-0238">DNA-binding</keyword>
<keyword evidence="1" id="KW-0805">Transcription regulation</keyword>
<reference evidence="5 6" key="1">
    <citation type="journal article" date="2013" name="Genome Announc.">
        <title>Draft Genome Sequence of Arthrobacter crystallopoietes Strain BAB-32, Revealing Genes for Bioremediation.</title>
        <authorList>
            <person name="Joshi M.N."/>
            <person name="Pandit A.S."/>
            <person name="Sharma A."/>
            <person name="Pandya R.V."/>
            <person name="Desai S.M."/>
            <person name="Saxena A.K."/>
            <person name="Bagatharia S.B."/>
        </authorList>
    </citation>
    <scope>NUCLEOTIDE SEQUENCE [LARGE SCALE GENOMIC DNA]</scope>
    <source>
        <strain evidence="5 6">BAB-32</strain>
    </source>
</reference>
<evidence type="ECO:0000256" key="1">
    <source>
        <dbReference type="ARBA" id="ARBA00023015"/>
    </source>
</evidence>
<dbReference type="AlphaFoldDB" id="N1V060"/>
<proteinExistence type="predicted"/>
<dbReference type="Gene3D" id="1.10.260.40">
    <property type="entry name" value="lambda repressor-like DNA-binding domains"/>
    <property type="match status" value="1"/>
</dbReference>
<gene>
    <name evidence="5" type="ORF">D477_014997</name>
</gene>
<evidence type="ECO:0000256" key="2">
    <source>
        <dbReference type="ARBA" id="ARBA00023125"/>
    </source>
</evidence>
<dbReference type="InterPro" id="IPR010982">
    <property type="entry name" value="Lambda_DNA-bd_dom_sf"/>
</dbReference>
<dbReference type="InterPro" id="IPR000843">
    <property type="entry name" value="HTH_LacI"/>
</dbReference>
<evidence type="ECO:0000259" key="4">
    <source>
        <dbReference type="PROSITE" id="PS50932"/>
    </source>
</evidence>
<dbReference type="InterPro" id="IPR025997">
    <property type="entry name" value="SBP_2_dom"/>
</dbReference>
<dbReference type="GO" id="GO:0000976">
    <property type="term" value="F:transcription cis-regulatory region binding"/>
    <property type="evidence" value="ECO:0007669"/>
    <property type="project" value="TreeGrafter"/>
</dbReference>
<dbReference type="CDD" id="cd06307">
    <property type="entry name" value="PBP1_sugar_binding"/>
    <property type="match status" value="1"/>
</dbReference>
<dbReference type="PROSITE" id="PS50932">
    <property type="entry name" value="HTH_LACI_2"/>
    <property type="match status" value="1"/>
</dbReference>
<dbReference type="InterPro" id="IPR028082">
    <property type="entry name" value="Peripla_BP_I"/>
</dbReference>
<dbReference type="SUPFAM" id="SSF53822">
    <property type="entry name" value="Periplasmic binding protein-like I"/>
    <property type="match status" value="1"/>
</dbReference>
<dbReference type="OrthoDB" id="9805774at2"/>
<name>N1V060_9MICC</name>
<dbReference type="CDD" id="cd01392">
    <property type="entry name" value="HTH_LacI"/>
    <property type="match status" value="1"/>
</dbReference>
<accession>N1V060</accession>
<keyword evidence="3" id="KW-0804">Transcription</keyword>
<dbReference type="SUPFAM" id="SSF47413">
    <property type="entry name" value="lambda repressor-like DNA-binding domains"/>
    <property type="match status" value="1"/>
</dbReference>
<keyword evidence="6" id="KW-1185">Reference proteome</keyword>
<organism evidence="5 6">
    <name type="scientific">Arthrobacter crystallopoietes BAB-32</name>
    <dbReference type="NCBI Taxonomy" id="1246476"/>
    <lineage>
        <taxon>Bacteria</taxon>
        <taxon>Bacillati</taxon>
        <taxon>Actinomycetota</taxon>
        <taxon>Actinomycetes</taxon>
        <taxon>Micrococcales</taxon>
        <taxon>Micrococcaceae</taxon>
        <taxon>Crystallibacter</taxon>
    </lineage>
</organism>
<dbReference type="EMBL" id="ANPE02000178">
    <property type="protein sequence ID" value="EMY33414.1"/>
    <property type="molecule type" value="Genomic_DNA"/>
</dbReference>
<dbReference type="GO" id="GO:0003700">
    <property type="term" value="F:DNA-binding transcription factor activity"/>
    <property type="evidence" value="ECO:0007669"/>
    <property type="project" value="TreeGrafter"/>
</dbReference>
<dbReference type="SMART" id="SM00354">
    <property type="entry name" value="HTH_LACI"/>
    <property type="match status" value="1"/>
</dbReference>
<dbReference type="PANTHER" id="PTHR30146">
    <property type="entry name" value="LACI-RELATED TRANSCRIPTIONAL REPRESSOR"/>
    <property type="match status" value="1"/>
</dbReference>
<dbReference type="Proteomes" id="UP000010729">
    <property type="component" value="Unassembled WGS sequence"/>
</dbReference>
<dbReference type="PANTHER" id="PTHR30146:SF152">
    <property type="entry name" value="TRANSCRIPTIONAL REGULATORY PROTEIN"/>
    <property type="match status" value="1"/>
</dbReference>
<protein>
    <submittedName>
        <fullName evidence="5">DNA-binding protein</fullName>
    </submittedName>
</protein>
<comment type="caution">
    <text evidence="5">The sequence shown here is derived from an EMBL/GenBank/DDBJ whole genome shotgun (WGS) entry which is preliminary data.</text>
</comment>
<sequence length="341" mass="36758">MAHQFTVREIAQQAGVSDATVDRVLHGRPGVRPSTAGQVRRAMQELEAQRHQLELTGRRFLIDVVTDAPARFNNAVRAALEHELPLLRPAVFRARFHQHERWTAGECVVELDRIASLGSHGVILKAPDAPEMAAAVDRLLARGVPVVTLATDVPVSRRLAYVGIDNRSAGATAAYLISQWLGSRPGGVAVTVSNDSFRGEEEREMGFRAAMRRLDPDRPVSYLGGSDGLDDSARTIMAAALAADPALAGVYSIGGGNRGLLAAFEEAGREPAVFVGHDLNPDNVALLRAGRINALLHHDLHQDLNRCCRILMCHHGALPEVPATEESKIDVVTPHNIPAGL</sequence>
<evidence type="ECO:0000313" key="5">
    <source>
        <dbReference type="EMBL" id="EMY33414.1"/>
    </source>
</evidence>
<dbReference type="PROSITE" id="PS00356">
    <property type="entry name" value="HTH_LACI_1"/>
    <property type="match status" value="1"/>
</dbReference>
<evidence type="ECO:0000313" key="6">
    <source>
        <dbReference type="Proteomes" id="UP000010729"/>
    </source>
</evidence>
<evidence type="ECO:0000256" key="3">
    <source>
        <dbReference type="ARBA" id="ARBA00023163"/>
    </source>
</evidence>
<dbReference type="Gene3D" id="3.40.50.2300">
    <property type="match status" value="2"/>
</dbReference>
<dbReference type="Pfam" id="PF00356">
    <property type="entry name" value="LacI"/>
    <property type="match status" value="1"/>
</dbReference>